<gene>
    <name evidence="2" type="ORF">EKM59_04980</name>
</gene>
<dbReference type="Gene3D" id="3.30.450.20">
    <property type="entry name" value="PAS domain"/>
    <property type="match status" value="1"/>
</dbReference>
<dbReference type="SUPFAM" id="SSF109604">
    <property type="entry name" value="HD-domain/PDEase-like"/>
    <property type="match status" value="1"/>
</dbReference>
<dbReference type="Proteomes" id="UP000288012">
    <property type="component" value="Unassembled WGS sequence"/>
</dbReference>
<keyword evidence="3" id="KW-1185">Reference proteome</keyword>
<dbReference type="Pfam" id="PF13487">
    <property type="entry name" value="HD_5"/>
    <property type="match status" value="1"/>
</dbReference>
<dbReference type="PANTHER" id="PTHR43155:SF2">
    <property type="entry name" value="CYCLIC DI-GMP PHOSPHODIESTERASE PA4108"/>
    <property type="match status" value="1"/>
</dbReference>
<dbReference type="PANTHER" id="PTHR43155">
    <property type="entry name" value="CYCLIC DI-GMP PHOSPHODIESTERASE PA4108-RELATED"/>
    <property type="match status" value="1"/>
</dbReference>
<protein>
    <submittedName>
        <fullName evidence="2">HD-GYP domain-containing protein</fullName>
    </submittedName>
</protein>
<sequence length="331" mass="38460">MKFSDREEEKIITVMFQILGELSNPNLVCDKNGTILFANKAYQKLTNSEPENKIFWRLCPIYKKSPDYFNQAREQNTETRAELKFHDKTFIIRVIPINNVWANGSIYIIYLEDITLQAELTKQLTNDKKLLQQSFLNTILAFSNFIESRDPYTSGHQKRVATLSLNIAIKAKITAPEYLYAIYYGALIHDIGKIGIPMEYLVTPRKLTTYEYAIIKAHVEIGYKILININFPWEIKPVVYQHHERMDGSGYPNHLKGSQISIPARIVAIADVYEAMSTHRPYREALPQADVVNYLKKHRGDLFDPYYIDSFFQCLADTENVYLMNSDFKLF</sequence>
<dbReference type="RefSeq" id="WP_127057156.1">
    <property type="nucleotide sequence ID" value="NZ_RZGR01000011.1"/>
</dbReference>
<dbReference type="Gene3D" id="1.10.3210.10">
    <property type="entry name" value="Hypothetical protein af1432"/>
    <property type="match status" value="1"/>
</dbReference>
<dbReference type="CDD" id="cd00077">
    <property type="entry name" value="HDc"/>
    <property type="match status" value="1"/>
</dbReference>
<dbReference type="GO" id="GO:0008081">
    <property type="term" value="F:phosphoric diester hydrolase activity"/>
    <property type="evidence" value="ECO:0007669"/>
    <property type="project" value="UniProtKB-ARBA"/>
</dbReference>
<name>A0A433JJV3_9GAMM</name>
<dbReference type="InterPro" id="IPR006675">
    <property type="entry name" value="HDIG_dom"/>
</dbReference>
<organism evidence="2 3">
    <name type="scientific">Legionella septentrionalis</name>
    <dbReference type="NCBI Taxonomy" id="2498109"/>
    <lineage>
        <taxon>Bacteria</taxon>
        <taxon>Pseudomonadati</taxon>
        <taxon>Pseudomonadota</taxon>
        <taxon>Gammaproteobacteria</taxon>
        <taxon>Legionellales</taxon>
        <taxon>Legionellaceae</taxon>
        <taxon>Legionella</taxon>
    </lineage>
</organism>
<dbReference type="InterPro" id="IPR037522">
    <property type="entry name" value="HD_GYP_dom"/>
</dbReference>
<dbReference type="AlphaFoldDB" id="A0A433JJV3"/>
<proteinExistence type="predicted"/>
<dbReference type="EMBL" id="RZGR01000011">
    <property type="protein sequence ID" value="RUQ88666.1"/>
    <property type="molecule type" value="Genomic_DNA"/>
</dbReference>
<dbReference type="PROSITE" id="PS51832">
    <property type="entry name" value="HD_GYP"/>
    <property type="match status" value="1"/>
</dbReference>
<accession>A0A433JJV3</accession>
<reference evidence="2 3" key="1">
    <citation type="submission" date="2018-12" db="EMBL/GenBank/DDBJ databases">
        <title>Legionella sp,whole genome shotgun sequence.</title>
        <authorList>
            <person name="Wu H."/>
        </authorList>
    </citation>
    <scope>NUCLEOTIDE SEQUENCE [LARGE SCALE GENOMIC DNA]</scope>
    <source>
        <strain evidence="3">km714</strain>
    </source>
</reference>
<evidence type="ECO:0000259" key="1">
    <source>
        <dbReference type="PROSITE" id="PS51832"/>
    </source>
</evidence>
<dbReference type="SMART" id="SM00471">
    <property type="entry name" value="HDc"/>
    <property type="match status" value="1"/>
</dbReference>
<dbReference type="InterPro" id="IPR003607">
    <property type="entry name" value="HD/PDEase_dom"/>
</dbReference>
<evidence type="ECO:0000313" key="3">
    <source>
        <dbReference type="Proteomes" id="UP000288012"/>
    </source>
</evidence>
<comment type="caution">
    <text evidence="2">The sequence shown here is derived from an EMBL/GenBank/DDBJ whole genome shotgun (WGS) entry which is preliminary data.</text>
</comment>
<evidence type="ECO:0000313" key="2">
    <source>
        <dbReference type="EMBL" id="RUQ88666.1"/>
    </source>
</evidence>
<dbReference type="NCBIfam" id="TIGR00277">
    <property type="entry name" value="HDIG"/>
    <property type="match status" value="1"/>
</dbReference>
<feature type="domain" description="HD-GYP" evidence="1">
    <location>
        <begin position="131"/>
        <end position="327"/>
    </location>
</feature>